<feature type="binding site" evidence="11">
    <location>
        <position position="278"/>
    </location>
    <ligand>
        <name>NAD(+)</name>
        <dbReference type="ChEBI" id="CHEBI:57540"/>
    </ligand>
</feature>
<feature type="binding site" evidence="10">
    <location>
        <position position="74"/>
    </location>
    <ligand>
        <name>substrate</name>
    </ligand>
</feature>
<gene>
    <name evidence="14" type="ORF">SAMN06295981_0090</name>
</gene>
<dbReference type="UniPathway" id="UPA00527">
    <property type="reaction ID" value="UER00585"/>
</dbReference>
<dbReference type="EC" id="1.4.1.1" evidence="3 8"/>
<feature type="binding site" evidence="11">
    <location>
        <begin position="297"/>
        <end position="300"/>
    </location>
    <ligand>
        <name>NAD(+)</name>
        <dbReference type="ChEBI" id="CHEBI:57540"/>
    </ligand>
</feature>
<dbReference type="Proteomes" id="UP000193309">
    <property type="component" value="Unassembled WGS sequence"/>
</dbReference>
<dbReference type="GO" id="GO:0005886">
    <property type="term" value="C:plasma membrane"/>
    <property type="evidence" value="ECO:0007669"/>
    <property type="project" value="TreeGrafter"/>
</dbReference>
<dbReference type="InterPro" id="IPR007886">
    <property type="entry name" value="AlaDH/PNT_N"/>
</dbReference>
<dbReference type="PANTHER" id="PTHR42795">
    <property type="entry name" value="ALANINE DEHYDROGENASE"/>
    <property type="match status" value="1"/>
</dbReference>
<feature type="binding site" evidence="11">
    <location>
        <position position="197"/>
    </location>
    <ligand>
        <name>NAD(+)</name>
        <dbReference type="ChEBI" id="CHEBI:57540"/>
    </ligand>
</feature>
<evidence type="ECO:0000256" key="11">
    <source>
        <dbReference type="PIRSR" id="PIRSR000183-3"/>
    </source>
</evidence>
<sequence>MRIGIPKEVMNMEGRVALGPTGAGTLVADGHEVIVQAGAGANSSIADEEYIAQGARIVDTAAEAWAADMVLKVKEPLPEEYGHLREDLILFTYLHLASSRECTQALLDAGTTSLAYETVLDSRGGLPLLTPMSQVAGRLAVQEGAHHLMSSKGGRGVLLGGVPGTAPAKVVVLGGGQVGASSVAIAQGLRASVTVLDLDPAVLARFDDLYQGNVRTLISDPMTIEAELLDADLVIGAVLVAGAKAPTLVSDELVSRMKKGSVLVDVAIDQGGCFEPSRKTSHEEPTYQVHDSLFYCVPNMPGAVANTSTRALTSATLPYVRAIAADGVDGAVDKHPGLAPGLMTRGGALLSDPVREAFPDLPG</sequence>
<comment type="catalytic activity">
    <reaction evidence="8">
        <text>L-alanine + NAD(+) + H2O = pyruvate + NH4(+) + NADH + H(+)</text>
        <dbReference type="Rhea" id="RHEA:18405"/>
        <dbReference type="ChEBI" id="CHEBI:15361"/>
        <dbReference type="ChEBI" id="CHEBI:15377"/>
        <dbReference type="ChEBI" id="CHEBI:15378"/>
        <dbReference type="ChEBI" id="CHEBI:28938"/>
        <dbReference type="ChEBI" id="CHEBI:57540"/>
        <dbReference type="ChEBI" id="CHEBI:57945"/>
        <dbReference type="ChEBI" id="CHEBI:57972"/>
        <dbReference type="EC" id="1.4.1.1"/>
    </reaction>
</comment>
<dbReference type="SMART" id="SM01003">
    <property type="entry name" value="AlaDh_PNT_N"/>
    <property type="match status" value="1"/>
</dbReference>
<dbReference type="GO" id="GO:0042853">
    <property type="term" value="P:L-alanine catabolic process"/>
    <property type="evidence" value="ECO:0007669"/>
    <property type="project" value="UniProtKB-UniPathway"/>
</dbReference>
<feature type="domain" description="Alanine dehydrogenase/pyridine nucleotide transhydrogenase N-terminal" evidence="13">
    <location>
        <begin position="4"/>
        <end position="136"/>
    </location>
</feature>
<dbReference type="PIRSF" id="PIRSF000183">
    <property type="entry name" value="Alanine_dh"/>
    <property type="match status" value="1"/>
</dbReference>
<evidence type="ECO:0000313" key="14">
    <source>
        <dbReference type="EMBL" id="SMG05930.1"/>
    </source>
</evidence>
<dbReference type="GO" id="GO:0000166">
    <property type="term" value="F:nucleotide binding"/>
    <property type="evidence" value="ECO:0007669"/>
    <property type="project" value="UniProtKB-KW"/>
</dbReference>
<feature type="binding site" evidence="11">
    <location>
        <position position="219"/>
    </location>
    <ligand>
        <name>NAD(+)</name>
        <dbReference type="ChEBI" id="CHEBI:57540"/>
    </ligand>
</feature>
<keyword evidence="5 8" id="KW-0520">NAD</keyword>
<evidence type="ECO:0000256" key="3">
    <source>
        <dbReference type="ARBA" id="ARBA00012897"/>
    </source>
</evidence>
<organism evidence="14 15">
    <name type="scientific">Corynebacterium pollutisoli</name>
    <dbReference type="NCBI Taxonomy" id="1610489"/>
    <lineage>
        <taxon>Bacteria</taxon>
        <taxon>Bacillati</taxon>
        <taxon>Actinomycetota</taxon>
        <taxon>Actinomycetes</taxon>
        <taxon>Mycobacteriales</taxon>
        <taxon>Corynebacteriaceae</taxon>
        <taxon>Corynebacterium</taxon>
    </lineage>
</organism>
<dbReference type="STRING" id="1610489.SAMN06295981_0090"/>
<evidence type="ECO:0000256" key="1">
    <source>
        <dbReference type="ARBA" id="ARBA00005206"/>
    </source>
</evidence>
<reference evidence="15" key="1">
    <citation type="submission" date="2017-04" db="EMBL/GenBank/DDBJ databases">
        <authorList>
            <person name="Varghese N."/>
            <person name="Submissions S."/>
        </authorList>
    </citation>
    <scope>NUCLEOTIDE SEQUENCE [LARGE SCALE GENOMIC DNA]</scope>
    <source>
        <strain evidence="15">VDS</strain>
    </source>
</reference>
<feature type="binding site" evidence="11">
    <location>
        <begin position="238"/>
        <end position="239"/>
    </location>
    <ligand>
        <name>NAD(+)</name>
        <dbReference type="ChEBI" id="CHEBI:57540"/>
    </ligand>
</feature>
<evidence type="ECO:0000256" key="9">
    <source>
        <dbReference type="PIRSR" id="PIRSR000183-1"/>
    </source>
</evidence>
<dbReference type="AlphaFoldDB" id="A0A1X7HV98"/>
<feature type="binding site" evidence="11">
    <location>
        <position position="133"/>
    </location>
    <ligand>
        <name>NAD(+)</name>
        <dbReference type="ChEBI" id="CHEBI:57540"/>
    </ligand>
</feature>
<dbReference type="Pfam" id="PF05222">
    <property type="entry name" value="AlaDh_PNT_N"/>
    <property type="match status" value="1"/>
</dbReference>
<comment type="function">
    <text evidence="8">Catalyzes the reversible reductive amination of pyruvate to L-alanine.</text>
</comment>
<dbReference type="SUPFAM" id="SSF51735">
    <property type="entry name" value="NAD(P)-binding Rossmann-fold domains"/>
    <property type="match status" value="1"/>
</dbReference>
<evidence type="ECO:0000256" key="8">
    <source>
        <dbReference type="PIRNR" id="PIRNR000183"/>
    </source>
</evidence>
<evidence type="ECO:0000256" key="4">
    <source>
        <dbReference type="ARBA" id="ARBA00023002"/>
    </source>
</evidence>
<feature type="active site" description="Proton donor/acceptor" evidence="9">
    <location>
        <position position="95"/>
    </location>
</feature>
<evidence type="ECO:0000313" key="15">
    <source>
        <dbReference type="Proteomes" id="UP000193309"/>
    </source>
</evidence>
<evidence type="ECO:0000256" key="7">
    <source>
        <dbReference type="ARBA" id="ARBA00072341"/>
    </source>
</evidence>
<evidence type="ECO:0000256" key="2">
    <source>
        <dbReference type="ARBA" id="ARBA00005689"/>
    </source>
</evidence>
<keyword evidence="4 8" id="KW-0560">Oxidoreductase</keyword>
<feature type="binding site" evidence="11">
    <location>
        <begin position="266"/>
        <end position="269"/>
    </location>
    <ligand>
        <name>NAD(+)</name>
        <dbReference type="ChEBI" id="CHEBI:57540"/>
    </ligand>
</feature>
<evidence type="ECO:0000256" key="10">
    <source>
        <dbReference type="PIRSR" id="PIRSR000183-2"/>
    </source>
</evidence>
<comment type="subunit">
    <text evidence="6">Homohexamer. Trimer of dimers.</text>
</comment>
<dbReference type="GO" id="GO:0000286">
    <property type="term" value="F:alanine dehydrogenase activity"/>
    <property type="evidence" value="ECO:0007669"/>
    <property type="project" value="UniProtKB-UniRule"/>
</dbReference>
<evidence type="ECO:0000256" key="6">
    <source>
        <dbReference type="ARBA" id="ARBA00065528"/>
    </source>
</evidence>
<dbReference type="InterPro" id="IPR007698">
    <property type="entry name" value="AlaDH/PNT_NAD(H)-bd"/>
</dbReference>
<dbReference type="CDD" id="cd05305">
    <property type="entry name" value="L-AlaDH"/>
    <property type="match status" value="1"/>
</dbReference>
<evidence type="ECO:0000256" key="5">
    <source>
        <dbReference type="ARBA" id="ARBA00023027"/>
    </source>
</evidence>
<protein>
    <recommendedName>
        <fullName evidence="7 8">Alanine dehydrogenase</fullName>
        <ecNumber evidence="3 8">1.4.1.1</ecNumber>
    </recommendedName>
</protein>
<dbReference type="OrthoDB" id="9804592at2"/>
<dbReference type="Gene3D" id="3.40.50.720">
    <property type="entry name" value="NAD(P)-binding Rossmann-like Domain"/>
    <property type="match status" value="2"/>
</dbReference>
<keyword evidence="15" id="KW-1185">Reference proteome</keyword>
<comment type="similarity">
    <text evidence="2 8">Belongs to the AlaDH/PNT family.</text>
</comment>
<dbReference type="PANTHER" id="PTHR42795:SF1">
    <property type="entry name" value="ALANINE DEHYDROGENASE"/>
    <property type="match status" value="1"/>
</dbReference>
<dbReference type="NCBIfam" id="TIGR00518">
    <property type="entry name" value="alaDH"/>
    <property type="match status" value="1"/>
</dbReference>
<name>A0A1X7HV98_9CORY</name>
<dbReference type="RefSeq" id="WP_085548296.1">
    <property type="nucleotide sequence ID" value="NZ_FXAR01000001.1"/>
</dbReference>
<feature type="binding site" evidence="10">
    <location>
        <position position="15"/>
    </location>
    <ligand>
        <name>substrate</name>
    </ligand>
</feature>
<dbReference type="SUPFAM" id="SSF52283">
    <property type="entry name" value="Formate/glycerate dehydrogenase catalytic domain-like"/>
    <property type="match status" value="1"/>
</dbReference>
<evidence type="ECO:0000259" key="13">
    <source>
        <dbReference type="SMART" id="SM01003"/>
    </source>
</evidence>
<accession>A0A1X7HV98</accession>
<comment type="pathway">
    <text evidence="1 8">Amino-acid degradation; L-alanine degradation via dehydrogenase pathway; NH(3) and pyruvate from L-alanine: step 1/1.</text>
</comment>
<evidence type="ECO:0000259" key="12">
    <source>
        <dbReference type="SMART" id="SM01002"/>
    </source>
</evidence>
<feature type="active site" description="Proton donor/acceptor" evidence="9">
    <location>
        <position position="269"/>
    </location>
</feature>
<feature type="domain" description="Alanine dehydrogenase/pyridine nucleotide transhydrogenase NAD(H)-binding" evidence="12">
    <location>
        <begin position="148"/>
        <end position="296"/>
    </location>
</feature>
<dbReference type="FunFam" id="3.40.50.720:FF:000049">
    <property type="entry name" value="Alanine dehydrogenase"/>
    <property type="match status" value="1"/>
</dbReference>
<dbReference type="InterPro" id="IPR036291">
    <property type="entry name" value="NAD(P)-bd_dom_sf"/>
</dbReference>
<dbReference type="Pfam" id="PF01262">
    <property type="entry name" value="AlaDh_PNT_C"/>
    <property type="match status" value="1"/>
</dbReference>
<dbReference type="InterPro" id="IPR008141">
    <property type="entry name" value="Ala_DH"/>
</dbReference>
<dbReference type="SMART" id="SM01002">
    <property type="entry name" value="AlaDh_PNT_C"/>
    <property type="match status" value="1"/>
</dbReference>
<proteinExistence type="inferred from homology"/>
<keyword evidence="11" id="KW-0547">Nucleotide-binding</keyword>
<dbReference type="EMBL" id="FXAR01000001">
    <property type="protein sequence ID" value="SMG05930.1"/>
    <property type="molecule type" value="Genomic_DNA"/>
</dbReference>